<feature type="domain" description="Survival protein SurE-like phosphatase/nucleotidase" evidence="4">
    <location>
        <begin position="27"/>
        <end position="213"/>
    </location>
</feature>
<dbReference type="SUPFAM" id="SSF64167">
    <property type="entry name" value="SurE-like"/>
    <property type="match status" value="1"/>
</dbReference>
<dbReference type="Gene3D" id="3.40.1210.10">
    <property type="entry name" value="Survival protein SurE-like phosphatase/nucleotidase"/>
    <property type="match status" value="1"/>
</dbReference>
<dbReference type="PANTHER" id="PTHR30457:SF0">
    <property type="entry name" value="PHOSPHATASE, PUTATIVE (AFU_ORTHOLOGUE AFUA_4G01070)-RELATED"/>
    <property type="match status" value="1"/>
</dbReference>
<sequence>MKNRPGAGENRYLCRQNRRKTMDERLILVTNDDGYASKGLAAAIDVARGFGRVVAVAPETTQSGMSQAITMYNPLYLRKVREEEGLTLYAFSGTPVDCLKMGLDCLLRGRRVDLVLSGINHGSNSAVNVLYSGTMGAAIEGSFYGCPSIGLSLDDHSADADFDAAVEYGRRIVGAVLDGQVELPLCLNVNVPKGRPEQVKGIRLCRQNRGFWREEFYRHEDPRGREYFWLTGDFVNAEPEAEDTDEWALAHGYVSVVPVQVDLTDYGRLATLGEVLK</sequence>
<keyword evidence="3" id="KW-0378">Hydrolase</keyword>
<dbReference type="PANTHER" id="PTHR30457">
    <property type="entry name" value="5'-NUCLEOTIDASE SURE"/>
    <property type="match status" value="1"/>
</dbReference>
<name>A0A8S5S374_9CAUD</name>
<dbReference type="GO" id="GO:0046872">
    <property type="term" value="F:metal ion binding"/>
    <property type="evidence" value="ECO:0007669"/>
    <property type="project" value="UniProtKB-KW"/>
</dbReference>
<comment type="similarity">
    <text evidence="1">Belongs to the SurE nucleotidase family.</text>
</comment>
<reference evidence="5" key="1">
    <citation type="journal article" date="2021" name="Proc. Natl. Acad. Sci. U.S.A.">
        <title>A Catalog of Tens of Thousands of Viruses from Human Metagenomes Reveals Hidden Associations with Chronic Diseases.</title>
        <authorList>
            <person name="Tisza M.J."/>
            <person name="Buck C.B."/>
        </authorList>
    </citation>
    <scope>NUCLEOTIDE SEQUENCE</scope>
    <source>
        <strain evidence="5">CtBLh2</strain>
    </source>
</reference>
<dbReference type="InterPro" id="IPR002828">
    <property type="entry name" value="SurE-like_Pase/nucleotidase"/>
</dbReference>
<evidence type="ECO:0000259" key="4">
    <source>
        <dbReference type="Pfam" id="PF01975"/>
    </source>
</evidence>
<organism evidence="5">
    <name type="scientific">Siphoviridae sp. ctBLh2</name>
    <dbReference type="NCBI Taxonomy" id="2827803"/>
    <lineage>
        <taxon>Viruses</taxon>
        <taxon>Duplodnaviria</taxon>
        <taxon>Heunggongvirae</taxon>
        <taxon>Uroviricota</taxon>
        <taxon>Caudoviricetes</taxon>
    </lineage>
</organism>
<keyword evidence="2" id="KW-0479">Metal-binding</keyword>
<dbReference type="NCBIfam" id="TIGR00087">
    <property type="entry name" value="surE"/>
    <property type="match status" value="1"/>
</dbReference>
<dbReference type="GO" id="GO:0008252">
    <property type="term" value="F:nucleotidase activity"/>
    <property type="evidence" value="ECO:0007669"/>
    <property type="project" value="InterPro"/>
</dbReference>
<dbReference type="HAMAP" id="MF_00060">
    <property type="entry name" value="SurE"/>
    <property type="match status" value="1"/>
</dbReference>
<protein>
    <submittedName>
        <fullName evidence="5">5'(3')-nucleotidase/polyphosphatase</fullName>
    </submittedName>
</protein>
<dbReference type="NCBIfam" id="NF001490">
    <property type="entry name" value="PRK00346.1-4"/>
    <property type="match status" value="1"/>
</dbReference>
<evidence type="ECO:0000256" key="3">
    <source>
        <dbReference type="ARBA" id="ARBA00022801"/>
    </source>
</evidence>
<evidence type="ECO:0000256" key="2">
    <source>
        <dbReference type="ARBA" id="ARBA00022723"/>
    </source>
</evidence>
<evidence type="ECO:0000256" key="1">
    <source>
        <dbReference type="ARBA" id="ARBA00011062"/>
    </source>
</evidence>
<dbReference type="EMBL" id="BK032514">
    <property type="protein sequence ID" value="DAF45159.1"/>
    <property type="molecule type" value="Genomic_DNA"/>
</dbReference>
<dbReference type="NCBIfam" id="NF001492">
    <property type="entry name" value="PRK00346.2-2"/>
    <property type="match status" value="1"/>
</dbReference>
<evidence type="ECO:0000313" key="5">
    <source>
        <dbReference type="EMBL" id="DAF45159.1"/>
    </source>
</evidence>
<accession>A0A8S5S374</accession>
<dbReference type="InterPro" id="IPR030048">
    <property type="entry name" value="SurE"/>
</dbReference>
<dbReference type="Pfam" id="PF01975">
    <property type="entry name" value="SurE"/>
    <property type="match status" value="1"/>
</dbReference>
<dbReference type="InterPro" id="IPR036523">
    <property type="entry name" value="SurE-like_sf"/>
</dbReference>
<proteinExistence type="inferred from homology"/>